<accession>A0A135ICA4</accession>
<evidence type="ECO:0000256" key="1">
    <source>
        <dbReference type="SAM" id="Phobius"/>
    </source>
</evidence>
<organism evidence="2 3">
    <name type="scientific">Enterovibrio coralii</name>
    <dbReference type="NCBI Taxonomy" id="294935"/>
    <lineage>
        <taxon>Bacteria</taxon>
        <taxon>Pseudomonadati</taxon>
        <taxon>Pseudomonadota</taxon>
        <taxon>Gammaproteobacteria</taxon>
        <taxon>Vibrionales</taxon>
        <taxon>Vibrionaceae</taxon>
        <taxon>Enterovibrio</taxon>
    </lineage>
</organism>
<feature type="transmembrane region" description="Helical" evidence="1">
    <location>
        <begin position="7"/>
        <end position="26"/>
    </location>
</feature>
<gene>
    <name evidence="2" type="ORF">ATN88_04270</name>
</gene>
<dbReference type="Proteomes" id="UP000070529">
    <property type="component" value="Unassembled WGS sequence"/>
</dbReference>
<keyword evidence="3" id="KW-1185">Reference proteome</keyword>
<dbReference type="EMBL" id="LNTY01000006">
    <property type="protein sequence ID" value="KXF82974.1"/>
    <property type="molecule type" value="Genomic_DNA"/>
</dbReference>
<dbReference type="STRING" id="294935.ATN88_04270"/>
<keyword evidence="1" id="KW-0812">Transmembrane</keyword>
<proteinExistence type="predicted"/>
<dbReference type="RefSeq" id="WP_067410208.1">
    <property type="nucleotide sequence ID" value="NZ_LNTY01000006.1"/>
</dbReference>
<protein>
    <submittedName>
        <fullName evidence="2">Uncharacterized protein</fullName>
    </submittedName>
</protein>
<keyword evidence="1" id="KW-0472">Membrane</keyword>
<evidence type="ECO:0000313" key="3">
    <source>
        <dbReference type="Proteomes" id="UP000070529"/>
    </source>
</evidence>
<evidence type="ECO:0000313" key="2">
    <source>
        <dbReference type="EMBL" id="KXF82974.1"/>
    </source>
</evidence>
<name>A0A135ICA4_9GAMM</name>
<comment type="caution">
    <text evidence="2">The sequence shown here is derived from an EMBL/GenBank/DDBJ whole genome shotgun (WGS) entry which is preliminary data.</text>
</comment>
<sequence>MTNRGEWFTIVATDLFAASFAAILIIDAASPKELFVEPSDSYFELNYPLLDSERGSIPCERNDIAIAFSFLDDDGVYQHSLSGEAAVTAVAEGSNCIVRGLFLNVPIATAPREPLILIVEYPGSEDLEPSSIRVLYNQTEFLCSAEGECK</sequence>
<reference evidence="2 3" key="1">
    <citation type="submission" date="2015-11" db="EMBL/GenBank/DDBJ databases">
        <title>Genomic Taxonomy of the Vibrionaceae.</title>
        <authorList>
            <person name="Gomez-Gil B."/>
            <person name="Enciso-Ibarra J."/>
        </authorList>
    </citation>
    <scope>NUCLEOTIDE SEQUENCE [LARGE SCALE GENOMIC DNA]</scope>
    <source>
        <strain evidence="2 3">CAIM 912</strain>
    </source>
</reference>
<dbReference type="AlphaFoldDB" id="A0A135ICA4"/>
<keyword evidence="1" id="KW-1133">Transmembrane helix</keyword>